<feature type="compositionally biased region" description="Low complexity" evidence="2">
    <location>
        <begin position="130"/>
        <end position="147"/>
    </location>
</feature>
<evidence type="ECO:0000256" key="1">
    <source>
        <dbReference type="PROSITE-ProRule" id="PRU00110"/>
    </source>
</evidence>
<dbReference type="PANTHER" id="PTHR43395:SF8">
    <property type="entry name" value="HISTIDINE KINASE"/>
    <property type="match status" value="1"/>
</dbReference>
<feature type="modified residue" description="Phosphohistidine" evidence="1">
    <location>
        <position position="48"/>
    </location>
</feature>
<feature type="region of interest" description="Disordered" evidence="2">
    <location>
        <begin position="124"/>
        <end position="147"/>
    </location>
</feature>
<organism evidence="4 5">
    <name type="scientific">Stigmatella erecta</name>
    <dbReference type="NCBI Taxonomy" id="83460"/>
    <lineage>
        <taxon>Bacteria</taxon>
        <taxon>Pseudomonadati</taxon>
        <taxon>Myxococcota</taxon>
        <taxon>Myxococcia</taxon>
        <taxon>Myxococcales</taxon>
        <taxon>Cystobacterineae</taxon>
        <taxon>Archangiaceae</taxon>
        <taxon>Stigmatella</taxon>
    </lineage>
</organism>
<keyword evidence="4" id="KW-0418">Kinase</keyword>
<dbReference type="InterPro" id="IPR008207">
    <property type="entry name" value="Sig_transdc_His_kin_Hpt_dom"/>
</dbReference>
<keyword evidence="4" id="KW-0808">Transferase</keyword>
<proteinExistence type="predicted"/>
<dbReference type="AlphaFoldDB" id="A0A1I0JBH2"/>
<dbReference type="RefSeq" id="WP_093520985.1">
    <property type="nucleotide sequence ID" value="NZ_FOIJ01000007.1"/>
</dbReference>
<keyword evidence="5" id="KW-1185">Reference proteome</keyword>
<dbReference type="GO" id="GO:0000160">
    <property type="term" value="P:phosphorelay signal transduction system"/>
    <property type="evidence" value="ECO:0007669"/>
    <property type="project" value="InterPro"/>
</dbReference>
<evidence type="ECO:0000313" key="4">
    <source>
        <dbReference type="EMBL" id="SEU07139.1"/>
    </source>
</evidence>
<evidence type="ECO:0000256" key="2">
    <source>
        <dbReference type="SAM" id="MobiDB-lite"/>
    </source>
</evidence>
<dbReference type="Gene3D" id="1.20.120.160">
    <property type="entry name" value="HPT domain"/>
    <property type="match status" value="1"/>
</dbReference>
<reference evidence="5" key="1">
    <citation type="submission" date="2016-10" db="EMBL/GenBank/DDBJ databases">
        <authorList>
            <person name="Varghese N."/>
            <person name="Submissions S."/>
        </authorList>
    </citation>
    <scope>NUCLEOTIDE SEQUENCE [LARGE SCALE GENOMIC DNA]</scope>
    <source>
        <strain evidence="5">DSM 16858</strain>
    </source>
</reference>
<sequence length="147" mass="15855">MGTKDDEVLQEFLQESRDNLAPFEEGLPRLEGEPPSPQLLMDLYRYIHNVKGACGFLRFGGLETLARAGEELLELARQQRLVLAPGHRAALGALAQTLRQGLERIEATGSEAGADDAELLSRLRKLQEGASPAAPASARAPAPQGRS</sequence>
<dbReference type="SUPFAM" id="SSF47226">
    <property type="entry name" value="Histidine-containing phosphotransfer domain, HPT domain"/>
    <property type="match status" value="1"/>
</dbReference>
<evidence type="ECO:0000259" key="3">
    <source>
        <dbReference type="PROSITE" id="PS50894"/>
    </source>
</evidence>
<name>A0A1I0JBH2_9BACT</name>
<dbReference type="PROSITE" id="PS50894">
    <property type="entry name" value="HPT"/>
    <property type="match status" value="1"/>
</dbReference>
<dbReference type="PANTHER" id="PTHR43395">
    <property type="entry name" value="SENSOR HISTIDINE KINASE CHEA"/>
    <property type="match status" value="1"/>
</dbReference>
<dbReference type="InterPro" id="IPR036641">
    <property type="entry name" value="HPT_dom_sf"/>
</dbReference>
<evidence type="ECO:0000313" key="5">
    <source>
        <dbReference type="Proteomes" id="UP000199181"/>
    </source>
</evidence>
<protein>
    <submittedName>
        <fullName evidence="4">Two-component system, chemotaxis family, sensor kinase CheA</fullName>
    </submittedName>
</protein>
<accession>A0A1I0JBH2</accession>
<dbReference type="SMART" id="SM00073">
    <property type="entry name" value="HPT"/>
    <property type="match status" value="1"/>
</dbReference>
<dbReference type="EMBL" id="FOIJ01000007">
    <property type="protein sequence ID" value="SEU07139.1"/>
    <property type="molecule type" value="Genomic_DNA"/>
</dbReference>
<gene>
    <name evidence="4" type="ORF">SAMN05443639_107112</name>
</gene>
<feature type="domain" description="HPt" evidence="3">
    <location>
        <begin position="1"/>
        <end position="108"/>
    </location>
</feature>
<keyword evidence="1" id="KW-0597">Phosphoprotein</keyword>
<dbReference type="GO" id="GO:0004672">
    <property type="term" value="F:protein kinase activity"/>
    <property type="evidence" value="ECO:0007669"/>
    <property type="project" value="UniProtKB-ARBA"/>
</dbReference>
<dbReference type="Proteomes" id="UP000199181">
    <property type="component" value="Unassembled WGS sequence"/>
</dbReference>
<dbReference type="InterPro" id="IPR051315">
    <property type="entry name" value="Bact_Chemotaxis_CheA"/>
</dbReference>
<dbReference type="Pfam" id="PF01627">
    <property type="entry name" value="Hpt"/>
    <property type="match status" value="1"/>
</dbReference>